<evidence type="ECO:0000313" key="3">
    <source>
        <dbReference type="Proteomes" id="UP000198462"/>
    </source>
</evidence>
<dbReference type="InterPro" id="IPR027417">
    <property type="entry name" value="P-loop_NTPase"/>
</dbReference>
<dbReference type="InterPro" id="IPR011604">
    <property type="entry name" value="PDDEXK-like_dom_sf"/>
</dbReference>
<dbReference type="InterPro" id="IPR038726">
    <property type="entry name" value="PDDEXK_AddAB-type"/>
</dbReference>
<sequence length="1005" mass="109718">MWVRLRRYRRRNDFSAMNEASGGPGAAGGRPRIFTVPPHGAFADRLVAGLMSGRALPLPGELGLARTTILLPNRRAVRAVRDAFVRHSRGALLLPRLAVLGDLDGELMPGLPADAAELETPPAISDLERTMRLMPLVERWQQRTGQARAKVETWRYAQALGRALDLIQLYGAQPEDLSGAVDADMAAHWQATARFLDIAVASWPDLLRAAGLSDRVEHRQALLGRTIEAWRASPPQTPIVAAGIANADPVAARLLGTIARLPAGAVVLPGLDLDMAREDWRALAPHDSHPQVPLKLLLDEMDAARGEVDIWPSESDLDGPAERSDLIGAALCRPDRTVSWGASQLRSPGGLTRVECRTPAEEAAAIALAMRRALDTPGKTAALVTPDRALARRVAVQMQRWGVEVDDSAGVPLSLTPPGAFLRLALEAAQSGFAPVPLMALLKHPLAGPGGEERTEWLRKVRRLDQFLRGVRPARGLQGVRNRITTSLERTYPCYEELVGWWKGLEGIFRPVAALFQRRRTGDVAEAAGVLSALVQALSDERFWQGQAGRAVSDLLEELERLGTEQLSGRVGASDLPTLVDAIAAGIAVRPLYGRHPRLAIYGLLEARLQRADLMILGGLNEGVWPPADAFDPWLPPKVRTALGLPPTDRALALSAHDFQQALGAAEVLVTRAARDETAPTVASRFWLRLDALLGNDWPVDEEIAALAASFDGSAERCAAARPAPSPPMQARPRQISVTQVETLRADPYQFYARELLGLRKLDALGEEAGPAERGTIVHDLLEQLCSDGGLHDPQRRSEAIATALKGYSDHPLLLALWAPRVERMLGWAADRMQEHEDRGWRIAAVERAGEMEIGGVTLKGKADVIFDTGGSYAVADYKTGQPPAPGRIREGYADQLALLAWMAEVGAFHDLDAREVSEIAYWKLSGGETEGQIMSSANPRIAADNVWRDLPAYFEEARARFRQTMARWLTGDEPFTARLRPEFAPYKDYEQLARVQEWEGNSRG</sequence>
<dbReference type="SUPFAM" id="SSF52540">
    <property type="entry name" value="P-loop containing nucleoside triphosphate hydrolases"/>
    <property type="match status" value="1"/>
</dbReference>
<proteinExistence type="predicted"/>
<dbReference type="Proteomes" id="UP000198462">
    <property type="component" value="Unassembled WGS sequence"/>
</dbReference>
<gene>
    <name evidence="2" type="ORF">B5C34_07650</name>
</gene>
<name>A0A219B4Y3_9SPHN</name>
<accession>A0A219B4Y3</accession>
<dbReference type="EMBL" id="NFZT01000001">
    <property type="protein sequence ID" value="OWV33341.1"/>
    <property type="molecule type" value="Genomic_DNA"/>
</dbReference>
<dbReference type="AlphaFoldDB" id="A0A219B4Y3"/>
<dbReference type="InterPro" id="IPR011335">
    <property type="entry name" value="Restrct_endonuc-II-like"/>
</dbReference>
<dbReference type="SUPFAM" id="SSF52980">
    <property type="entry name" value="Restriction endonuclease-like"/>
    <property type="match status" value="1"/>
</dbReference>
<dbReference type="InterPro" id="IPR014153">
    <property type="entry name" value="Ds_break_AddB"/>
</dbReference>
<protein>
    <submittedName>
        <fullName evidence="2">Double-strand break repair protein AddB</fullName>
    </submittedName>
</protein>
<organism evidence="2 3">
    <name type="scientific">Pacificimonas flava</name>
    <dbReference type="NCBI Taxonomy" id="1234595"/>
    <lineage>
        <taxon>Bacteria</taxon>
        <taxon>Pseudomonadati</taxon>
        <taxon>Pseudomonadota</taxon>
        <taxon>Alphaproteobacteria</taxon>
        <taxon>Sphingomonadales</taxon>
        <taxon>Sphingosinicellaceae</taxon>
        <taxon>Pacificimonas</taxon>
    </lineage>
</organism>
<comment type="caution">
    <text evidence="2">The sequence shown here is derived from an EMBL/GenBank/DDBJ whole genome shotgun (WGS) entry which is preliminary data.</text>
</comment>
<dbReference type="Pfam" id="PF12705">
    <property type="entry name" value="PDDEXK_1"/>
    <property type="match status" value="1"/>
</dbReference>
<feature type="domain" description="PD-(D/E)XK endonuclease-like" evidence="1">
    <location>
        <begin position="735"/>
        <end position="975"/>
    </location>
</feature>
<evidence type="ECO:0000259" key="1">
    <source>
        <dbReference type="Pfam" id="PF12705"/>
    </source>
</evidence>
<dbReference type="OrthoDB" id="9780606at2"/>
<reference evidence="3" key="1">
    <citation type="submission" date="2017-05" db="EMBL/GenBank/DDBJ databases">
        <authorList>
            <person name="Lin X."/>
        </authorList>
    </citation>
    <scope>NUCLEOTIDE SEQUENCE [LARGE SCALE GENOMIC DNA]</scope>
    <source>
        <strain evidence="3">JLT2012</strain>
    </source>
</reference>
<dbReference type="Gene3D" id="3.90.320.10">
    <property type="match status" value="1"/>
</dbReference>
<dbReference type="NCBIfam" id="TIGR02786">
    <property type="entry name" value="addB_alphas"/>
    <property type="match status" value="1"/>
</dbReference>
<evidence type="ECO:0000313" key="2">
    <source>
        <dbReference type="EMBL" id="OWV33341.1"/>
    </source>
</evidence>
<keyword evidence="3" id="KW-1185">Reference proteome</keyword>